<gene>
    <name evidence="11" type="ORF">JYU34_006906</name>
</gene>
<evidence type="ECO:0000256" key="1">
    <source>
        <dbReference type="ARBA" id="ARBA00004173"/>
    </source>
</evidence>
<feature type="compositionally biased region" description="Polar residues" evidence="10">
    <location>
        <begin position="175"/>
        <end position="189"/>
    </location>
</feature>
<dbReference type="Proteomes" id="UP000823941">
    <property type="component" value="Chromosome 9"/>
</dbReference>
<reference evidence="11 12" key="1">
    <citation type="submission" date="2021-06" db="EMBL/GenBank/DDBJ databases">
        <title>A haploid diamondback moth (Plutella xylostella L.) genome assembly resolves 31 chromosomes and identifies a diamide resistance mutation.</title>
        <authorList>
            <person name="Ward C.M."/>
            <person name="Perry K.D."/>
            <person name="Baker G."/>
            <person name="Powis K."/>
            <person name="Heckel D.G."/>
            <person name="Baxter S.W."/>
        </authorList>
    </citation>
    <scope>NUCLEOTIDE SEQUENCE [LARGE SCALE GENOMIC DNA]</scope>
    <source>
        <strain evidence="11 12">LV</strain>
        <tissue evidence="11">Single pupa</tissue>
    </source>
</reference>
<evidence type="ECO:0000256" key="3">
    <source>
        <dbReference type="ARBA" id="ARBA00022946"/>
    </source>
</evidence>
<proteinExistence type="inferred from homology"/>
<dbReference type="EMBL" id="JAHIBW010000009">
    <property type="protein sequence ID" value="KAG7308233.1"/>
    <property type="molecule type" value="Genomic_DNA"/>
</dbReference>
<evidence type="ECO:0000256" key="6">
    <source>
        <dbReference type="ARBA" id="ARBA00023274"/>
    </source>
</evidence>
<comment type="similarity">
    <text evidence="2">Belongs to the bacterial ribosomal protein bL32 family.</text>
</comment>
<evidence type="ECO:0000256" key="2">
    <source>
        <dbReference type="ARBA" id="ARBA00008560"/>
    </source>
</evidence>
<sequence>MIPRVNILFNILRNIERSVFQIFGQPPRELALAYVHENPTPAPGKKFSLADLIGDGILYAMPKSRRTVEKRMKRKFGHPDYHYKLLLPKTNILVCTDCGHNYERGHLCANCYNKVEKETKEIQAQIREKLGTGPVEKDVVVLYEGETTPDQPKQFWNGKRIIEMKKERPKWFSKNLLQKTTQQPSNSTDVKPKDLA</sequence>
<organism evidence="11 12">
    <name type="scientific">Plutella xylostella</name>
    <name type="common">Diamondback moth</name>
    <name type="synonym">Plutella maculipennis</name>
    <dbReference type="NCBI Taxonomy" id="51655"/>
    <lineage>
        <taxon>Eukaryota</taxon>
        <taxon>Metazoa</taxon>
        <taxon>Ecdysozoa</taxon>
        <taxon>Arthropoda</taxon>
        <taxon>Hexapoda</taxon>
        <taxon>Insecta</taxon>
        <taxon>Pterygota</taxon>
        <taxon>Neoptera</taxon>
        <taxon>Endopterygota</taxon>
        <taxon>Lepidoptera</taxon>
        <taxon>Glossata</taxon>
        <taxon>Ditrysia</taxon>
        <taxon>Yponomeutoidea</taxon>
        <taxon>Plutellidae</taxon>
        <taxon>Plutella</taxon>
    </lineage>
</organism>
<dbReference type="PANTHER" id="PTHR21026">
    <property type="entry name" value="39S RIBOSOMAL PROTEIN L32, MITOCHONDRIAL"/>
    <property type="match status" value="1"/>
</dbReference>
<accession>A0ABQ7QT75</accession>
<protein>
    <recommendedName>
        <fullName evidence="7">Large ribosomal subunit protein bL32m</fullName>
    </recommendedName>
    <alternativeName>
        <fullName evidence="8">39S ribosomal protein L32, mitochondrial</fullName>
    </alternativeName>
</protein>
<dbReference type="SUPFAM" id="SSF57829">
    <property type="entry name" value="Zn-binding ribosomal proteins"/>
    <property type="match status" value="1"/>
</dbReference>
<evidence type="ECO:0000256" key="4">
    <source>
        <dbReference type="ARBA" id="ARBA00022980"/>
    </source>
</evidence>
<evidence type="ECO:0000256" key="5">
    <source>
        <dbReference type="ARBA" id="ARBA00023128"/>
    </source>
</evidence>
<dbReference type="InterPro" id="IPR051991">
    <property type="entry name" value="Mitoribosomal_protein_bL32"/>
</dbReference>
<evidence type="ECO:0000256" key="9">
    <source>
        <dbReference type="ARBA" id="ARBA00045766"/>
    </source>
</evidence>
<evidence type="ECO:0000313" key="12">
    <source>
        <dbReference type="Proteomes" id="UP000823941"/>
    </source>
</evidence>
<evidence type="ECO:0000256" key="10">
    <source>
        <dbReference type="SAM" id="MobiDB-lite"/>
    </source>
</evidence>
<evidence type="ECO:0000313" key="11">
    <source>
        <dbReference type="EMBL" id="KAG7308233.1"/>
    </source>
</evidence>
<comment type="subcellular location">
    <subcellularLocation>
        <location evidence="1">Mitochondrion</location>
    </subcellularLocation>
</comment>
<evidence type="ECO:0000256" key="8">
    <source>
        <dbReference type="ARBA" id="ARBA00042577"/>
    </source>
</evidence>
<dbReference type="InterPro" id="IPR011332">
    <property type="entry name" value="Ribosomal_zn-bd"/>
</dbReference>
<dbReference type="PANTHER" id="PTHR21026:SF2">
    <property type="entry name" value="LARGE RIBOSOMAL SUBUNIT PROTEIN BL32M"/>
    <property type="match status" value="1"/>
</dbReference>
<comment type="caution">
    <text evidence="11">The sequence shown here is derived from an EMBL/GenBank/DDBJ whole genome shotgun (WGS) entry which is preliminary data.</text>
</comment>
<keyword evidence="3" id="KW-0809">Transit peptide</keyword>
<evidence type="ECO:0000256" key="7">
    <source>
        <dbReference type="ARBA" id="ARBA00039935"/>
    </source>
</evidence>
<keyword evidence="4" id="KW-0689">Ribosomal protein</keyword>
<keyword evidence="6" id="KW-0687">Ribonucleoprotein</keyword>
<keyword evidence="5" id="KW-0496">Mitochondrion</keyword>
<keyword evidence="12" id="KW-1185">Reference proteome</keyword>
<feature type="region of interest" description="Disordered" evidence="10">
    <location>
        <begin position="175"/>
        <end position="196"/>
    </location>
</feature>
<name>A0ABQ7QT75_PLUXY</name>
<comment type="function">
    <text evidence="9">Component of the mitochondrial large ribosomal subunit (mt-LSU). The mitochondrial ribosome (mitoribosome) is a large ribonucleoprotein complex responsible for the synthesis of proteins inside mitochondria.</text>
</comment>